<dbReference type="NCBIfam" id="TIGR03824">
    <property type="entry name" value="FlgM_jcvi"/>
    <property type="match status" value="1"/>
</dbReference>
<dbReference type="Proteomes" id="UP000565262">
    <property type="component" value="Unassembled WGS sequence"/>
</dbReference>
<dbReference type="InterPro" id="IPR035890">
    <property type="entry name" value="Anti-sigma-28_factor_FlgM_sf"/>
</dbReference>
<evidence type="ECO:0000256" key="8">
    <source>
        <dbReference type="ARBA" id="ARBA00030117"/>
    </source>
</evidence>
<keyword evidence="3" id="KW-0678">Repressor</keyword>
<comment type="caution">
    <text evidence="11">The sequence shown here is derived from an EMBL/GenBank/DDBJ whole genome shotgun (WGS) entry which is preliminary data.</text>
</comment>
<evidence type="ECO:0000259" key="10">
    <source>
        <dbReference type="Pfam" id="PF04316"/>
    </source>
</evidence>
<sequence length="101" mass="10786">MAIDMNSLSGGLQGGRVRNTGGTVNRDDVSKNTSPPPANQSSKEDSVRISDEAMRLSNSAQSSPEIDQDKVNAVKAAIDDGSFNIDYQALAKNIIQFESEL</sequence>
<evidence type="ECO:0000256" key="7">
    <source>
        <dbReference type="ARBA" id="ARBA00024739"/>
    </source>
</evidence>
<dbReference type="RefSeq" id="WP_182807397.1">
    <property type="nucleotide sequence ID" value="NZ_JACJFM010000003.1"/>
</dbReference>
<evidence type="ECO:0000256" key="3">
    <source>
        <dbReference type="ARBA" id="ARBA00022491"/>
    </source>
</evidence>
<keyword evidence="5" id="KW-0805">Transcription regulation</keyword>
<evidence type="ECO:0000256" key="6">
    <source>
        <dbReference type="ARBA" id="ARBA00023163"/>
    </source>
</evidence>
<comment type="function">
    <text evidence="7">Responsible for the coupling of flagellin expression to flagellar assembly by preventing expression of the flagellin genes when a component of the middle class of proteins is defective. It negatively regulates flagellar genes by inhibiting the activity of FliA by directly binding to FliA.</text>
</comment>
<dbReference type="InterPro" id="IPR007412">
    <property type="entry name" value="FlgM"/>
</dbReference>
<dbReference type="Pfam" id="PF04316">
    <property type="entry name" value="FlgM"/>
    <property type="match status" value="1"/>
</dbReference>
<reference evidence="11 12" key="1">
    <citation type="submission" date="2020-08" db="EMBL/GenBank/DDBJ databases">
        <title>Oceanospirillum sp. nov. isolated from marine sediment.</title>
        <authorList>
            <person name="Ji X."/>
        </authorList>
    </citation>
    <scope>NUCLEOTIDE SEQUENCE [LARGE SCALE GENOMIC DNA]</scope>
    <source>
        <strain evidence="11 12">D5</strain>
    </source>
</reference>
<feature type="compositionally biased region" description="Polar residues" evidence="9">
    <location>
        <begin position="56"/>
        <end position="65"/>
    </location>
</feature>
<dbReference type="SUPFAM" id="SSF101498">
    <property type="entry name" value="Anti-sigma factor FlgM"/>
    <property type="match status" value="1"/>
</dbReference>
<dbReference type="EMBL" id="JACJFM010000003">
    <property type="protein sequence ID" value="MBB1485606.1"/>
    <property type="molecule type" value="Genomic_DNA"/>
</dbReference>
<keyword evidence="12" id="KW-1185">Reference proteome</keyword>
<keyword evidence="11" id="KW-0966">Cell projection</keyword>
<keyword evidence="11" id="KW-0969">Cilium</keyword>
<accession>A0A839IMT2</accession>
<comment type="similarity">
    <text evidence="1">Belongs to the FlgM family.</text>
</comment>
<gene>
    <name evidence="11" type="primary">flgM</name>
    <name evidence="11" type="ORF">H4O21_03160</name>
</gene>
<feature type="domain" description="Anti-sigma-28 factor FlgM C-terminal" evidence="10">
    <location>
        <begin position="45"/>
        <end position="96"/>
    </location>
</feature>
<evidence type="ECO:0000313" key="12">
    <source>
        <dbReference type="Proteomes" id="UP000565262"/>
    </source>
</evidence>
<feature type="compositionally biased region" description="Polar residues" evidence="9">
    <location>
        <begin position="1"/>
        <end position="10"/>
    </location>
</feature>
<evidence type="ECO:0000313" key="11">
    <source>
        <dbReference type="EMBL" id="MBB1485606.1"/>
    </source>
</evidence>
<evidence type="ECO:0000256" key="1">
    <source>
        <dbReference type="ARBA" id="ARBA00005322"/>
    </source>
</evidence>
<dbReference type="InterPro" id="IPR031316">
    <property type="entry name" value="FlgM_C"/>
</dbReference>
<dbReference type="GO" id="GO:0045892">
    <property type="term" value="P:negative regulation of DNA-templated transcription"/>
    <property type="evidence" value="ECO:0007669"/>
    <property type="project" value="InterPro"/>
</dbReference>
<evidence type="ECO:0000256" key="9">
    <source>
        <dbReference type="SAM" id="MobiDB-lite"/>
    </source>
</evidence>
<evidence type="ECO:0000256" key="4">
    <source>
        <dbReference type="ARBA" id="ARBA00022795"/>
    </source>
</evidence>
<name>A0A839IMT2_9GAMM</name>
<evidence type="ECO:0000256" key="2">
    <source>
        <dbReference type="ARBA" id="ARBA00017823"/>
    </source>
</evidence>
<dbReference type="AlphaFoldDB" id="A0A839IMT2"/>
<organism evidence="11 12">
    <name type="scientific">Oceanospirillum sediminis</name>
    <dbReference type="NCBI Taxonomy" id="2760088"/>
    <lineage>
        <taxon>Bacteria</taxon>
        <taxon>Pseudomonadati</taxon>
        <taxon>Pseudomonadota</taxon>
        <taxon>Gammaproteobacteria</taxon>
        <taxon>Oceanospirillales</taxon>
        <taxon>Oceanospirillaceae</taxon>
        <taxon>Oceanospirillum</taxon>
    </lineage>
</organism>
<evidence type="ECO:0000256" key="5">
    <source>
        <dbReference type="ARBA" id="ARBA00023015"/>
    </source>
</evidence>
<keyword evidence="4" id="KW-1005">Bacterial flagellum biogenesis</keyword>
<feature type="compositionally biased region" description="Basic and acidic residues" evidence="9">
    <location>
        <begin position="42"/>
        <end position="54"/>
    </location>
</feature>
<dbReference type="GO" id="GO:0044781">
    <property type="term" value="P:bacterial-type flagellum organization"/>
    <property type="evidence" value="ECO:0007669"/>
    <property type="project" value="UniProtKB-KW"/>
</dbReference>
<keyword evidence="6" id="KW-0804">Transcription</keyword>
<feature type="region of interest" description="Disordered" evidence="9">
    <location>
        <begin position="1"/>
        <end position="68"/>
    </location>
</feature>
<protein>
    <recommendedName>
        <fullName evidence="2">Negative regulator of flagellin synthesis</fullName>
    </recommendedName>
    <alternativeName>
        <fullName evidence="8">Anti-sigma-28 factor</fullName>
    </alternativeName>
</protein>
<proteinExistence type="inferred from homology"/>
<keyword evidence="11" id="KW-0282">Flagellum</keyword>